<dbReference type="AlphaFoldDB" id="A0AAV9J8K1"/>
<evidence type="ECO:0000313" key="2">
    <source>
        <dbReference type="Proteomes" id="UP001324427"/>
    </source>
</evidence>
<keyword evidence="2" id="KW-1185">Reference proteome</keyword>
<dbReference type="InterPro" id="IPR005198">
    <property type="entry name" value="Glyco_hydro_76"/>
</dbReference>
<comment type="caution">
    <text evidence="1">The sequence shown here is derived from an EMBL/GenBank/DDBJ whole genome shotgun (WGS) entry which is preliminary data.</text>
</comment>
<dbReference type="Gene3D" id="1.50.10.20">
    <property type="match status" value="1"/>
</dbReference>
<dbReference type="PANTHER" id="PTHR47791:SF3">
    <property type="entry name" value="MEIOTICALLY UP-REGULATED GENE 191 PROTEIN"/>
    <property type="match status" value="1"/>
</dbReference>
<dbReference type="GO" id="GO:0005975">
    <property type="term" value="P:carbohydrate metabolic process"/>
    <property type="evidence" value="ECO:0007669"/>
    <property type="project" value="InterPro"/>
</dbReference>
<dbReference type="PANTHER" id="PTHR47791">
    <property type="entry name" value="MEIOTICALLY UP-REGULATED GENE 191 PROTEIN"/>
    <property type="match status" value="1"/>
</dbReference>
<accession>A0AAV9J8K1</accession>
<evidence type="ECO:0000313" key="1">
    <source>
        <dbReference type="EMBL" id="KAK4541029.1"/>
    </source>
</evidence>
<reference evidence="1 2" key="1">
    <citation type="submission" date="2021-11" db="EMBL/GenBank/DDBJ databases">
        <title>Black yeast isolated from Biological Soil Crust.</title>
        <authorList>
            <person name="Kurbessoian T."/>
        </authorList>
    </citation>
    <scope>NUCLEOTIDE SEQUENCE [LARGE SCALE GENOMIC DNA]</scope>
    <source>
        <strain evidence="1 2">CCFEE 5522</strain>
    </source>
</reference>
<dbReference type="Pfam" id="PF03663">
    <property type="entry name" value="Glyco_hydro_76"/>
    <property type="match status" value="2"/>
</dbReference>
<dbReference type="InterPro" id="IPR008928">
    <property type="entry name" value="6-hairpin_glycosidase_sf"/>
</dbReference>
<protein>
    <submittedName>
        <fullName evidence="1">Uncharacterized protein</fullName>
    </submittedName>
</protein>
<dbReference type="InterPro" id="IPR053169">
    <property type="entry name" value="MUG_Protein"/>
</dbReference>
<proteinExistence type="predicted"/>
<gene>
    <name evidence="1" type="ORF">LTR36_008398</name>
</gene>
<dbReference type="EMBL" id="JAVFHQ010000058">
    <property type="protein sequence ID" value="KAK4541029.1"/>
    <property type="molecule type" value="Genomic_DNA"/>
</dbReference>
<dbReference type="Proteomes" id="UP001324427">
    <property type="component" value="Unassembled WGS sequence"/>
</dbReference>
<name>A0AAV9J8K1_9PEZI</name>
<dbReference type="SUPFAM" id="SSF48208">
    <property type="entry name" value="Six-hairpin glycosidases"/>
    <property type="match status" value="1"/>
</dbReference>
<sequence length="413" mass="46406">MAEFQNAFQTAKEWQHNMPPWAGVQVHPPQNLPEVTQRAIDIYMMSRQPNGEMGGIGWWQAANGYTGITLHDYWSGTNKNYEQLAQTLKQCERNHPGLINEFNDDTLWWAMCCVHLYNIGGDPWFLDKAKGIYRHIQGKNSICGRGQIQFQNQDMEGACFWTTKPDEGQINSISSGLLAELSARLAIIEGSTNSKTEKHPHLSKLQAVLGHSQPSGNEYIETARCSLGWILRCRYRPRDAVVLDAIRLKKGEAVDWTFSYTTGVVLGVAALMYEATKEEEYMTLACHIAHRAMRNGSWVEDNGVLTEHGSYGKGNHDPAKNDDSVGFKSVLIRHLGTLYEVIRRTGASSPEAQRTAGLIRTFVNINFESQQQRNTNGNGQYGPWWNGPFELPTSHSQMAVMDVMAVVMLVNRA</sequence>
<organism evidence="1 2">
    <name type="scientific">Oleoguttula mirabilis</name>
    <dbReference type="NCBI Taxonomy" id="1507867"/>
    <lineage>
        <taxon>Eukaryota</taxon>
        <taxon>Fungi</taxon>
        <taxon>Dikarya</taxon>
        <taxon>Ascomycota</taxon>
        <taxon>Pezizomycotina</taxon>
        <taxon>Dothideomycetes</taxon>
        <taxon>Dothideomycetidae</taxon>
        <taxon>Mycosphaerellales</taxon>
        <taxon>Teratosphaeriaceae</taxon>
        <taxon>Oleoguttula</taxon>
    </lineage>
</organism>